<keyword evidence="3" id="KW-0949">S-adenosyl-L-methionine</keyword>
<evidence type="ECO:0000313" key="11">
    <source>
        <dbReference type="EMBL" id="RMX68787.1"/>
    </source>
</evidence>
<dbReference type="InterPro" id="IPR001214">
    <property type="entry name" value="SET_dom"/>
</dbReference>
<dbReference type="InterPro" id="IPR011990">
    <property type="entry name" value="TPR-like_helical_dom_sf"/>
</dbReference>
<keyword evidence="8" id="KW-0175">Coiled coil</keyword>
<dbReference type="PANTHER" id="PTHR12197">
    <property type="entry name" value="HISTONE-LYSINE N-METHYLTRANSFERASE SMYD"/>
    <property type="match status" value="1"/>
</dbReference>
<dbReference type="EMBL" id="QKXF01000284">
    <property type="protein sequence ID" value="RQM13131.1"/>
    <property type="molecule type" value="Genomic_DNA"/>
</dbReference>
<evidence type="ECO:0000256" key="4">
    <source>
        <dbReference type="ARBA" id="ARBA00022723"/>
    </source>
</evidence>
<evidence type="ECO:0000259" key="10">
    <source>
        <dbReference type="PROSITE" id="PS50865"/>
    </source>
</evidence>
<feature type="domain" description="MYND-type" evidence="10">
    <location>
        <begin position="42"/>
        <end position="80"/>
    </location>
</feature>
<protein>
    <recommendedName>
        <fullName evidence="15">MYND-type domain-containing protein</fullName>
    </recommendedName>
</protein>
<evidence type="ECO:0000256" key="3">
    <source>
        <dbReference type="ARBA" id="ARBA00022691"/>
    </source>
</evidence>
<dbReference type="PANTHER" id="PTHR12197:SF251">
    <property type="entry name" value="EG:BACR7C10.4 PROTEIN"/>
    <property type="match status" value="1"/>
</dbReference>
<dbReference type="InterPro" id="IPR002893">
    <property type="entry name" value="Znf_MYND"/>
</dbReference>
<evidence type="ECO:0000259" key="9">
    <source>
        <dbReference type="PROSITE" id="PS50280"/>
    </source>
</evidence>
<dbReference type="SUPFAM" id="SSF82199">
    <property type="entry name" value="SET domain"/>
    <property type="match status" value="1"/>
</dbReference>
<dbReference type="Gene3D" id="1.10.220.160">
    <property type="match status" value="1"/>
</dbReference>
<dbReference type="AlphaFoldDB" id="A0A3M6VQU7"/>
<feature type="domain" description="SET" evidence="9">
    <location>
        <begin position="2"/>
        <end position="243"/>
    </location>
</feature>
<evidence type="ECO:0000256" key="8">
    <source>
        <dbReference type="SAM" id="Coils"/>
    </source>
</evidence>
<keyword evidence="2" id="KW-0808">Transferase</keyword>
<name>A0A3M6VQU7_9STRA</name>
<proteinExistence type="predicted"/>
<dbReference type="Proteomes" id="UP000282087">
    <property type="component" value="Unassembled WGS sequence"/>
</dbReference>
<evidence type="ECO:0000313" key="14">
    <source>
        <dbReference type="Proteomes" id="UP000286097"/>
    </source>
</evidence>
<keyword evidence="1" id="KW-0489">Methyltransferase</keyword>
<reference evidence="13 14" key="1">
    <citation type="submission" date="2018-06" db="EMBL/GenBank/DDBJ databases">
        <title>Comparative genomics of downy mildews reveals potential adaptations to biotrophy.</title>
        <authorList>
            <person name="Fletcher K."/>
            <person name="Klosterman S.J."/>
            <person name="Derevnina L."/>
            <person name="Martin F."/>
            <person name="Koike S."/>
            <person name="Reyes Chin-Wo S."/>
            <person name="Mou B."/>
            <person name="Michelmore R."/>
        </authorList>
    </citation>
    <scope>NUCLEOTIDE SEQUENCE [LARGE SCALE GENOMIC DNA]</scope>
    <source>
        <strain evidence="12 14">R13</strain>
        <strain evidence="11 13">R14</strain>
    </source>
</reference>
<organism evidence="11 13">
    <name type="scientific">Peronospora effusa</name>
    <dbReference type="NCBI Taxonomy" id="542832"/>
    <lineage>
        <taxon>Eukaryota</taxon>
        <taxon>Sar</taxon>
        <taxon>Stramenopiles</taxon>
        <taxon>Oomycota</taxon>
        <taxon>Peronosporomycetes</taxon>
        <taxon>Peronosporales</taxon>
        <taxon>Peronosporaceae</taxon>
        <taxon>Peronospora</taxon>
    </lineage>
</organism>
<comment type="caution">
    <text evidence="11">The sequence shown here is derived from an EMBL/GenBank/DDBJ whole genome shotgun (WGS) entry which is preliminary data.</text>
</comment>
<dbReference type="VEuPathDB" id="FungiDB:DD237_007187"/>
<sequence>MPRYHQLLDAQKGRCAVASVAIQAGSCILRTSAICAVPFSSCGWCFTTQVPLSRCTGCRKVRYCSRTCQQYDWSQHRRECSAWRSISYTSTLPTVLLVSRLAAKLFLGSEANEEEKNQVLKLCHHLDDHSKVKLQQFKEMTQLVLLLLAQYKFDGKQPITSFNKLQNDLETEILKLFGRVNCNAFSLANDVTNEALGIGIYPDGALFNHDCDPNCIVSFKGREMLVHVVKDVGVGQELTVSYIELLQSTKARRSELRESYFFYCECLRCQAGRKEEVEDDWYLNGLVCSSKKGNTCGGVVVVENAKDGSVSSAACKMCRTERDRKEIERLERQLKELETRKNSASEQDKWQMYQQKWEIVTLQLRLHPQNSRVAVMARTIGNFLFGAKSPGLQRLALPFFLAELRAVEWLLPNTKLPSRGLLHFQIGKLLIEETKTPLRFLSPANRAKQIESAVNHLQQSLSVLTSAYGSDSVAVQSAQLVLDEVQRTADQLL</sequence>
<evidence type="ECO:0008006" key="15">
    <source>
        <dbReference type="Google" id="ProtNLM"/>
    </source>
</evidence>
<evidence type="ECO:0000256" key="2">
    <source>
        <dbReference type="ARBA" id="ARBA00022679"/>
    </source>
</evidence>
<evidence type="ECO:0000256" key="6">
    <source>
        <dbReference type="ARBA" id="ARBA00022833"/>
    </source>
</evidence>
<evidence type="ECO:0000313" key="13">
    <source>
        <dbReference type="Proteomes" id="UP000282087"/>
    </source>
</evidence>
<evidence type="ECO:0000256" key="5">
    <source>
        <dbReference type="ARBA" id="ARBA00022771"/>
    </source>
</evidence>
<evidence type="ECO:0000313" key="12">
    <source>
        <dbReference type="EMBL" id="RQM13131.1"/>
    </source>
</evidence>
<feature type="coiled-coil region" evidence="8">
    <location>
        <begin position="320"/>
        <end position="347"/>
    </location>
</feature>
<keyword evidence="6" id="KW-0862">Zinc</keyword>
<keyword evidence="4" id="KW-0479">Metal-binding</keyword>
<evidence type="ECO:0000256" key="1">
    <source>
        <dbReference type="ARBA" id="ARBA00022603"/>
    </source>
</evidence>
<gene>
    <name evidence="12" type="ORF">DD237_007187</name>
    <name evidence="11" type="ORF">DD238_006246</name>
</gene>
<dbReference type="GO" id="GO:0008270">
    <property type="term" value="F:zinc ion binding"/>
    <property type="evidence" value="ECO:0007669"/>
    <property type="project" value="UniProtKB-KW"/>
</dbReference>
<dbReference type="InterPro" id="IPR050869">
    <property type="entry name" value="H3K4_H4K5_MeTrfase"/>
</dbReference>
<dbReference type="GO" id="GO:0008168">
    <property type="term" value="F:methyltransferase activity"/>
    <property type="evidence" value="ECO:0007669"/>
    <property type="project" value="UniProtKB-KW"/>
</dbReference>
<dbReference type="EMBL" id="QLLG01000053">
    <property type="protein sequence ID" value="RMX68787.1"/>
    <property type="molecule type" value="Genomic_DNA"/>
</dbReference>
<dbReference type="FunFam" id="2.170.270.10:FF:000013">
    <property type="entry name" value="Histone-lysine N-methyltransferase SMYD1 isoform 1"/>
    <property type="match status" value="1"/>
</dbReference>
<dbReference type="Pfam" id="PF00856">
    <property type="entry name" value="SET"/>
    <property type="match status" value="1"/>
</dbReference>
<dbReference type="Pfam" id="PF01753">
    <property type="entry name" value="zf-MYND"/>
    <property type="match status" value="1"/>
</dbReference>
<keyword evidence="5 7" id="KW-0863">Zinc-finger</keyword>
<dbReference type="Gene3D" id="2.170.270.10">
    <property type="entry name" value="SET domain"/>
    <property type="match status" value="1"/>
</dbReference>
<dbReference type="Gene3D" id="6.10.140.2220">
    <property type="match status" value="1"/>
</dbReference>
<dbReference type="Proteomes" id="UP000286097">
    <property type="component" value="Unassembled WGS sequence"/>
</dbReference>
<dbReference type="STRING" id="542832.A0A3M6VQU7"/>
<dbReference type="Gene3D" id="1.25.40.10">
    <property type="entry name" value="Tetratricopeptide repeat domain"/>
    <property type="match status" value="1"/>
</dbReference>
<keyword evidence="13" id="KW-1185">Reference proteome</keyword>
<dbReference type="PROSITE" id="PS50865">
    <property type="entry name" value="ZF_MYND_2"/>
    <property type="match status" value="1"/>
</dbReference>
<dbReference type="GO" id="GO:0032259">
    <property type="term" value="P:methylation"/>
    <property type="evidence" value="ECO:0007669"/>
    <property type="project" value="UniProtKB-KW"/>
</dbReference>
<evidence type="ECO:0000256" key="7">
    <source>
        <dbReference type="PROSITE-ProRule" id="PRU00134"/>
    </source>
</evidence>
<accession>A0A3M6VQU7</accession>
<dbReference type="GO" id="GO:0005634">
    <property type="term" value="C:nucleus"/>
    <property type="evidence" value="ECO:0007669"/>
    <property type="project" value="TreeGrafter"/>
</dbReference>
<dbReference type="PROSITE" id="PS50280">
    <property type="entry name" value="SET"/>
    <property type="match status" value="1"/>
</dbReference>
<dbReference type="PROSITE" id="PS01360">
    <property type="entry name" value="ZF_MYND_1"/>
    <property type="match status" value="1"/>
</dbReference>
<dbReference type="InterPro" id="IPR046341">
    <property type="entry name" value="SET_dom_sf"/>
</dbReference>